<evidence type="ECO:0000256" key="1">
    <source>
        <dbReference type="SAM" id="MobiDB-lite"/>
    </source>
</evidence>
<organism evidence="2 3">
    <name type="scientific">Tupaia chinensis</name>
    <name type="common">Chinese tree shrew</name>
    <name type="synonym">Tupaia belangeri chinensis</name>
    <dbReference type="NCBI Taxonomy" id="246437"/>
    <lineage>
        <taxon>Eukaryota</taxon>
        <taxon>Metazoa</taxon>
        <taxon>Chordata</taxon>
        <taxon>Craniata</taxon>
        <taxon>Vertebrata</taxon>
        <taxon>Euteleostomi</taxon>
        <taxon>Mammalia</taxon>
        <taxon>Eutheria</taxon>
        <taxon>Euarchontoglires</taxon>
        <taxon>Scandentia</taxon>
        <taxon>Tupaiidae</taxon>
        <taxon>Tupaia</taxon>
    </lineage>
</organism>
<feature type="compositionally biased region" description="Polar residues" evidence="1">
    <location>
        <begin position="208"/>
        <end position="217"/>
    </location>
</feature>
<feature type="region of interest" description="Disordered" evidence="1">
    <location>
        <begin position="150"/>
        <end position="181"/>
    </location>
</feature>
<evidence type="ECO:0000313" key="2">
    <source>
        <dbReference type="EMBL" id="ELW70330.1"/>
    </source>
</evidence>
<sequence length="256" mass="28067">MLSAPLLGGPPRPPPQVPVLWSTVTSTCSPAAKMHMQDLLDYKGTFNQSQGFQVFLNVKPGKACQLRNLRQSPLGWAGENGKMSPTQTSDRKLMGTLDKTVKACDSAMNSQQMFGQVPDGARTKEIPPLSLKQVSPSFGFQTLRPTELPTYWAGPRGHPLPMDMNSSGAQESSKRNKPLALRPWDKTSRCSCWPESWEGDESQRRGTHSTSGDTPSQEDVLKPSHPSASLAFQDAQTFPTTHLKLHGQVPDKNETV</sequence>
<gene>
    <name evidence="2" type="ORF">TREES_T100002657</name>
</gene>
<reference evidence="3" key="2">
    <citation type="journal article" date="2013" name="Nat. Commun.">
        <title>Genome of the Chinese tree shrew.</title>
        <authorList>
            <person name="Fan Y."/>
            <person name="Huang Z.Y."/>
            <person name="Cao C.C."/>
            <person name="Chen C.S."/>
            <person name="Chen Y.X."/>
            <person name="Fan D.D."/>
            <person name="He J."/>
            <person name="Hou H.L."/>
            <person name="Hu L."/>
            <person name="Hu X.T."/>
            <person name="Jiang X.T."/>
            <person name="Lai R."/>
            <person name="Lang Y.S."/>
            <person name="Liang B."/>
            <person name="Liao S.G."/>
            <person name="Mu D."/>
            <person name="Ma Y.Y."/>
            <person name="Niu Y.Y."/>
            <person name="Sun X.Q."/>
            <person name="Xia J.Q."/>
            <person name="Xiao J."/>
            <person name="Xiong Z.Q."/>
            <person name="Xu L."/>
            <person name="Yang L."/>
            <person name="Zhang Y."/>
            <person name="Zhao W."/>
            <person name="Zhao X.D."/>
            <person name="Zheng Y.T."/>
            <person name="Zhou J.M."/>
            <person name="Zhu Y.B."/>
            <person name="Zhang G.J."/>
            <person name="Wang J."/>
            <person name="Yao Y.G."/>
        </authorList>
    </citation>
    <scope>NUCLEOTIDE SEQUENCE [LARGE SCALE GENOMIC DNA]</scope>
</reference>
<evidence type="ECO:0000313" key="3">
    <source>
        <dbReference type="Proteomes" id="UP000011518"/>
    </source>
</evidence>
<dbReference type="InParanoid" id="L9L573"/>
<dbReference type="Proteomes" id="UP000011518">
    <property type="component" value="Unassembled WGS sequence"/>
</dbReference>
<feature type="region of interest" description="Disordered" evidence="1">
    <location>
        <begin position="194"/>
        <end position="227"/>
    </location>
</feature>
<protein>
    <submittedName>
        <fullName evidence="2">Uncharacterized protein</fullName>
    </submittedName>
</protein>
<reference evidence="3" key="1">
    <citation type="submission" date="2012-07" db="EMBL/GenBank/DDBJ databases">
        <title>Genome of the Chinese tree shrew, a rising model animal genetically related to primates.</title>
        <authorList>
            <person name="Zhang G."/>
            <person name="Fan Y."/>
            <person name="Yao Y."/>
            <person name="Huang Z."/>
        </authorList>
    </citation>
    <scope>NUCLEOTIDE SEQUENCE [LARGE SCALE GENOMIC DNA]</scope>
</reference>
<name>L9L573_TUPCH</name>
<accession>L9L573</accession>
<proteinExistence type="predicted"/>
<keyword evidence="3" id="KW-1185">Reference proteome</keyword>
<dbReference type="AlphaFoldDB" id="L9L573"/>
<dbReference type="EMBL" id="KB320500">
    <property type="protein sequence ID" value="ELW70330.1"/>
    <property type="molecule type" value="Genomic_DNA"/>
</dbReference>